<gene>
    <name evidence="1" type="ORF">BGO89_08275</name>
</gene>
<dbReference type="EMBL" id="MKVH01000008">
    <property type="protein sequence ID" value="OJX59979.1"/>
    <property type="molecule type" value="Genomic_DNA"/>
</dbReference>
<evidence type="ECO:0000313" key="2">
    <source>
        <dbReference type="Proteomes" id="UP000184233"/>
    </source>
</evidence>
<comment type="caution">
    <text evidence="1">The sequence shown here is derived from an EMBL/GenBank/DDBJ whole genome shotgun (WGS) entry which is preliminary data.</text>
</comment>
<accession>A0A1M3L3N7</accession>
<dbReference type="AlphaFoldDB" id="A0A1M3L3N7"/>
<reference evidence="1 2" key="1">
    <citation type="submission" date="2016-09" db="EMBL/GenBank/DDBJ databases">
        <title>Genome-resolved meta-omics ties microbial dynamics to process performance in biotechnology for thiocyanate degradation.</title>
        <authorList>
            <person name="Kantor R.S."/>
            <person name="Huddy R.J."/>
            <person name="Iyer R."/>
            <person name="Thomas B.C."/>
            <person name="Brown C.T."/>
            <person name="Anantharaman K."/>
            <person name="Tringe S."/>
            <person name="Hettich R.L."/>
            <person name="Harrison S.T."/>
            <person name="Banfield J.F."/>
        </authorList>
    </citation>
    <scope>NUCLEOTIDE SEQUENCE [LARGE SCALE GENOMIC DNA]</scope>
    <source>
        <strain evidence="1">59-99</strain>
    </source>
</reference>
<protein>
    <submittedName>
        <fullName evidence="1">Uncharacterized protein</fullName>
    </submittedName>
</protein>
<dbReference type="Proteomes" id="UP000184233">
    <property type="component" value="Unassembled WGS sequence"/>
</dbReference>
<organism evidence="1 2">
    <name type="scientific">Candidatus Kapaibacterium thiocyanatum</name>
    <dbReference type="NCBI Taxonomy" id="1895771"/>
    <lineage>
        <taxon>Bacteria</taxon>
        <taxon>Pseudomonadati</taxon>
        <taxon>Candidatus Kapaibacteriota</taxon>
        <taxon>Candidatus Kapaibacteriia</taxon>
        <taxon>Candidatus Kapaibacteriales</taxon>
        <taxon>Candidatus Kapaibacteriaceae</taxon>
        <taxon>Candidatus Kapaibacterium</taxon>
    </lineage>
</organism>
<proteinExistence type="predicted"/>
<evidence type="ECO:0000313" key="1">
    <source>
        <dbReference type="EMBL" id="OJX59979.1"/>
    </source>
</evidence>
<sequence>MKHLSRLSNEAKSLMRNRSALFDHDARWRLQEIIEELEGMFDPDAGFSDGMKTEAKWLWILIRDFQLEFLLDRE</sequence>
<name>A0A1M3L3N7_9BACT</name>